<reference evidence="3 4" key="1">
    <citation type="journal article" date="2021" name="Elife">
        <title>Chloroplast acquisition without the gene transfer in kleptoplastic sea slugs, Plakobranchus ocellatus.</title>
        <authorList>
            <person name="Maeda T."/>
            <person name="Takahashi S."/>
            <person name="Yoshida T."/>
            <person name="Shimamura S."/>
            <person name="Takaki Y."/>
            <person name="Nagai Y."/>
            <person name="Toyoda A."/>
            <person name="Suzuki Y."/>
            <person name="Arimoto A."/>
            <person name="Ishii H."/>
            <person name="Satoh N."/>
            <person name="Nishiyama T."/>
            <person name="Hasebe M."/>
            <person name="Maruyama T."/>
            <person name="Minagawa J."/>
            <person name="Obokata J."/>
            <person name="Shigenobu S."/>
        </authorList>
    </citation>
    <scope>NUCLEOTIDE SEQUENCE [LARGE SCALE GENOMIC DNA]</scope>
</reference>
<evidence type="ECO:0000313" key="4">
    <source>
        <dbReference type="Proteomes" id="UP000735302"/>
    </source>
</evidence>
<protein>
    <submittedName>
        <fullName evidence="3">Neuropeptide y</fullName>
    </submittedName>
</protein>
<name>A0AAV4CK66_9GAST</name>
<feature type="region of interest" description="Disordered" evidence="1">
    <location>
        <begin position="1"/>
        <end position="32"/>
    </location>
</feature>
<dbReference type="EMBL" id="BLXT01006489">
    <property type="protein sequence ID" value="GFO31927.1"/>
    <property type="molecule type" value="Genomic_DNA"/>
</dbReference>
<dbReference type="AlphaFoldDB" id="A0AAV4CK66"/>
<accession>A0AAV4CK66</accession>
<keyword evidence="2" id="KW-0472">Membrane</keyword>
<organism evidence="3 4">
    <name type="scientific">Plakobranchus ocellatus</name>
    <dbReference type="NCBI Taxonomy" id="259542"/>
    <lineage>
        <taxon>Eukaryota</taxon>
        <taxon>Metazoa</taxon>
        <taxon>Spiralia</taxon>
        <taxon>Lophotrochozoa</taxon>
        <taxon>Mollusca</taxon>
        <taxon>Gastropoda</taxon>
        <taxon>Heterobranchia</taxon>
        <taxon>Euthyneura</taxon>
        <taxon>Panpulmonata</taxon>
        <taxon>Sacoglossa</taxon>
        <taxon>Placobranchoidea</taxon>
        <taxon>Plakobranchidae</taxon>
        <taxon>Plakobranchus</taxon>
    </lineage>
</organism>
<comment type="caution">
    <text evidence="3">The sequence shown here is derived from an EMBL/GenBank/DDBJ whole genome shotgun (WGS) entry which is preliminary data.</text>
</comment>
<gene>
    <name evidence="3" type="ORF">PoB_005843200</name>
</gene>
<sequence length="102" mass="11809">MATSREVLVMVPEPASQEDTPEPNDTSDGFPQGDLFTWHGTELIFIPLMMLLGIAGNLLVYYIYHFRWRSNTVTLYKKSRSDQWRRKPTVIKPDLMFVEEGS</sequence>
<evidence type="ECO:0000256" key="2">
    <source>
        <dbReference type="SAM" id="Phobius"/>
    </source>
</evidence>
<evidence type="ECO:0000256" key="1">
    <source>
        <dbReference type="SAM" id="MobiDB-lite"/>
    </source>
</evidence>
<proteinExistence type="predicted"/>
<keyword evidence="4" id="KW-1185">Reference proteome</keyword>
<keyword evidence="3" id="KW-0527">Neuropeptide</keyword>
<keyword evidence="2" id="KW-0812">Transmembrane</keyword>
<evidence type="ECO:0000313" key="3">
    <source>
        <dbReference type="EMBL" id="GFO31927.1"/>
    </source>
</evidence>
<dbReference type="Proteomes" id="UP000735302">
    <property type="component" value="Unassembled WGS sequence"/>
</dbReference>
<feature type="transmembrane region" description="Helical" evidence="2">
    <location>
        <begin position="44"/>
        <end position="64"/>
    </location>
</feature>
<dbReference type="GO" id="GO:0007218">
    <property type="term" value="P:neuropeptide signaling pathway"/>
    <property type="evidence" value="ECO:0007669"/>
    <property type="project" value="UniProtKB-KW"/>
</dbReference>
<keyword evidence="2" id="KW-1133">Transmembrane helix</keyword>